<dbReference type="SUPFAM" id="SSF55486">
    <property type="entry name" value="Metalloproteases ('zincins'), catalytic domain"/>
    <property type="match status" value="1"/>
</dbReference>
<comment type="caution">
    <text evidence="2">The sequence shown here is derived from an EMBL/GenBank/DDBJ whole genome shotgun (WGS) entry which is preliminary data.</text>
</comment>
<dbReference type="InterPro" id="IPR052487">
    <property type="entry name" value="Galactose-binding_lectin"/>
</dbReference>
<dbReference type="Gene3D" id="3.40.390.10">
    <property type="entry name" value="Collagenase (Catalytic Domain)"/>
    <property type="match status" value="1"/>
</dbReference>
<dbReference type="CDD" id="cd04327">
    <property type="entry name" value="ZnMc_MMP_like_3"/>
    <property type="match status" value="1"/>
</dbReference>
<sequence>MSFVKLCTQVPVPDGLQDLADFLAIDENPLNGHRSWGNSPPSDVGDGFLRLALPVASFWGNGRTLRVKILEGSPKVREKIRQYASVWSQYANIKFSFVEDADAEIRVGVDASGQSWSRVGTGCLAVPLSQPTMNFGWLTDSTSDEEFSRVIAHEFGHALGCIHEHQSPAAGIPWNKAAVYSYYMRTQGWSQTQVDVNIFNLYNATTTQHSDFDPTSIMLYAVPATLTLNGYSTPWNTHLSETDKTFINEMYPSEKAETGTFSTTEVHTKPAKTAVQRQVFAQTYPSGPPELAVGLTSLDISPSTDVRVSAFADKITTRTADVHINTWDDTTLFSASATWLKAAADDPSIQVGQASTLDTGTLTSQTRTSIPVTFQQAYTAPPQVIVWLNGFDMGHEHNWRVAASASDITSDGFVLHLDSAGDTVLHSASAAWIAFPKPGEAAGTGVKVVGESFCTMDVRSWDRPTQVTKGQIRFPATPLNRTPRTVLVALSSLDMAMGHSLRVKVSIDDAAPGSGAGVAWRIETWGDDSILYSAGASYIALF</sequence>
<keyword evidence="3" id="KW-1185">Reference proteome</keyword>
<dbReference type="GO" id="GO:0098609">
    <property type="term" value="P:cell-cell adhesion"/>
    <property type="evidence" value="ECO:0007669"/>
    <property type="project" value="TreeGrafter"/>
</dbReference>
<evidence type="ECO:0000313" key="3">
    <source>
        <dbReference type="Proteomes" id="UP001285441"/>
    </source>
</evidence>
<dbReference type="GO" id="GO:0008237">
    <property type="term" value="F:metallopeptidase activity"/>
    <property type="evidence" value="ECO:0007669"/>
    <property type="project" value="InterPro"/>
</dbReference>
<feature type="domain" description="Peptidase metallopeptidase" evidence="1">
    <location>
        <begin position="55"/>
        <end position="204"/>
    </location>
</feature>
<dbReference type="EMBL" id="JAULSW010000002">
    <property type="protein sequence ID" value="KAK3389979.1"/>
    <property type="molecule type" value="Genomic_DNA"/>
</dbReference>
<dbReference type="AlphaFoldDB" id="A0AAE0U478"/>
<dbReference type="Proteomes" id="UP001285441">
    <property type="component" value="Unassembled WGS sequence"/>
</dbReference>
<dbReference type="InterPro" id="IPR024079">
    <property type="entry name" value="MetalloPept_cat_dom_sf"/>
</dbReference>
<dbReference type="Pfam" id="PF09458">
    <property type="entry name" value="H_lectin"/>
    <property type="match status" value="3"/>
</dbReference>
<dbReference type="Gene3D" id="2.60.40.2080">
    <property type="match status" value="3"/>
</dbReference>
<accession>A0AAE0U478</accession>
<protein>
    <recommendedName>
        <fullName evidence="1">Peptidase metallopeptidase domain-containing protein</fullName>
    </recommendedName>
</protein>
<dbReference type="GO" id="GO:0009986">
    <property type="term" value="C:cell surface"/>
    <property type="evidence" value="ECO:0007669"/>
    <property type="project" value="TreeGrafter"/>
</dbReference>
<evidence type="ECO:0000313" key="2">
    <source>
        <dbReference type="EMBL" id="KAK3389979.1"/>
    </source>
</evidence>
<evidence type="ECO:0000259" key="1">
    <source>
        <dbReference type="SMART" id="SM00235"/>
    </source>
</evidence>
<dbReference type="GO" id="GO:0098636">
    <property type="term" value="C:protein complex involved in cell adhesion"/>
    <property type="evidence" value="ECO:0007669"/>
    <property type="project" value="TreeGrafter"/>
</dbReference>
<reference evidence="2" key="2">
    <citation type="submission" date="2023-06" db="EMBL/GenBank/DDBJ databases">
        <authorList>
            <consortium name="Lawrence Berkeley National Laboratory"/>
            <person name="Haridas S."/>
            <person name="Hensen N."/>
            <person name="Bonometti L."/>
            <person name="Westerberg I."/>
            <person name="Brannstrom I.O."/>
            <person name="Guillou S."/>
            <person name="Cros-Aarteil S."/>
            <person name="Calhoun S."/>
            <person name="Kuo A."/>
            <person name="Mondo S."/>
            <person name="Pangilinan J."/>
            <person name="Riley R."/>
            <person name="LaButti K."/>
            <person name="Andreopoulos B."/>
            <person name="Lipzen A."/>
            <person name="Chen C."/>
            <person name="Yanf M."/>
            <person name="Daum C."/>
            <person name="Ng V."/>
            <person name="Clum A."/>
            <person name="Steindorff A."/>
            <person name="Ohm R."/>
            <person name="Martin F."/>
            <person name="Silar P."/>
            <person name="Natvig D."/>
            <person name="Lalanne C."/>
            <person name="Gautier V."/>
            <person name="Ament-velasquez S.L."/>
            <person name="Kruys A."/>
            <person name="Hutchinson M.I."/>
            <person name="Powell A.J."/>
            <person name="Barry K."/>
            <person name="Miller A.N."/>
            <person name="Grigoriev I.V."/>
            <person name="Debuchy R."/>
            <person name="Gladieux P."/>
            <person name="Thoren M.H."/>
            <person name="Johannesson H."/>
        </authorList>
    </citation>
    <scope>NUCLEOTIDE SEQUENCE</scope>
    <source>
        <strain evidence="2">CBS 232.78</strain>
    </source>
</reference>
<proteinExistence type="predicted"/>
<dbReference type="SUPFAM" id="SSF141086">
    <property type="entry name" value="Agglutinin HPA-like"/>
    <property type="match status" value="3"/>
</dbReference>
<organism evidence="2 3">
    <name type="scientific">Podospora didyma</name>
    <dbReference type="NCBI Taxonomy" id="330526"/>
    <lineage>
        <taxon>Eukaryota</taxon>
        <taxon>Fungi</taxon>
        <taxon>Dikarya</taxon>
        <taxon>Ascomycota</taxon>
        <taxon>Pezizomycotina</taxon>
        <taxon>Sordariomycetes</taxon>
        <taxon>Sordariomycetidae</taxon>
        <taxon>Sordariales</taxon>
        <taxon>Podosporaceae</taxon>
        <taxon>Podospora</taxon>
    </lineage>
</organism>
<dbReference type="GO" id="GO:0046871">
    <property type="term" value="F:N-acetylgalactosamine binding"/>
    <property type="evidence" value="ECO:0007669"/>
    <property type="project" value="TreeGrafter"/>
</dbReference>
<dbReference type="GO" id="GO:0008270">
    <property type="term" value="F:zinc ion binding"/>
    <property type="evidence" value="ECO:0007669"/>
    <property type="project" value="InterPro"/>
</dbReference>
<name>A0AAE0U478_9PEZI</name>
<dbReference type="InterPro" id="IPR006026">
    <property type="entry name" value="Peptidase_Metallo"/>
</dbReference>
<dbReference type="InterPro" id="IPR019019">
    <property type="entry name" value="H-type_lectin_domain"/>
</dbReference>
<gene>
    <name evidence="2" type="ORF">B0H63DRAFT_446138</name>
</gene>
<dbReference type="SMART" id="SM00235">
    <property type="entry name" value="ZnMc"/>
    <property type="match status" value="1"/>
</dbReference>
<dbReference type="InterPro" id="IPR037221">
    <property type="entry name" value="H-type_lectin_dom_sf"/>
</dbReference>
<reference evidence="2" key="1">
    <citation type="journal article" date="2023" name="Mol. Phylogenet. Evol.">
        <title>Genome-scale phylogeny and comparative genomics of the fungal order Sordariales.</title>
        <authorList>
            <person name="Hensen N."/>
            <person name="Bonometti L."/>
            <person name="Westerberg I."/>
            <person name="Brannstrom I.O."/>
            <person name="Guillou S."/>
            <person name="Cros-Aarteil S."/>
            <person name="Calhoun S."/>
            <person name="Haridas S."/>
            <person name="Kuo A."/>
            <person name="Mondo S."/>
            <person name="Pangilinan J."/>
            <person name="Riley R."/>
            <person name="LaButti K."/>
            <person name="Andreopoulos B."/>
            <person name="Lipzen A."/>
            <person name="Chen C."/>
            <person name="Yan M."/>
            <person name="Daum C."/>
            <person name="Ng V."/>
            <person name="Clum A."/>
            <person name="Steindorff A."/>
            <person name="Ohm R.A."/>
            <person name="Martin F."/>
            <person name="Silar P."/>
            <person name="Natvig D.O."/>
            <person name="Lalanne C."/>
            <person name="Gautier V."/>
            <person name="Ament-Velasquez S.L."/>
            <person name="Kruys A."/>
            <person name="Hutchinson M.I."/>
            <person name="Powell A.J."/>
            <person name="Barry K."/>
            <person name="Miller A.N."/>
            <person name="Grigoriev I.V."/>
            <person name="Debuchy R."/>
            <person name="Gladieux P."/>
            <person name="Hiltunen Thoren M."/>
            <person name="Johannesson H."/>
        </authorList>
    </citation>
    <scope>NUCLEOTIDE SEQUENCE</scope>
    <source>
        <strain evidence="2">CBS 232.78</strain>
    </source>
</reference>
<dbReference type="GO" id="GO:0070492">
    <property type="term" value="F:oligosaccharide binding"/>
    <property type="evidence" value="ECO:0007669"/>
    <property type="project" value="TreeGrafter"/>
</dbReference>
<dbReference type="PANTHER" id="PTHR46938">
    <property type="entry name" value="DISCOIDIN-1 SUBUNIT A-RELATED-RELATED"/>
    <property type="match status" value="1"/>
</dbReference>
<dbReference type="GO" id="GO:0030247">
    <property type="term" value="F:polysaccharide binding"/>
    <property type="evidence" value="ECO:0007669"/>
    <property type="project" value="TreeGrafter"/>
</dbReference>
<dbReference type="GO" id="GO:0006508">
    <property type="term" value="P:proteolysis"/>
    <property type="evidence" value="ECO:0007669"/>
    <property type="project" value="InterPro"/>
</dbReference>